<reference evidence="2 3" key="1">
    <citation type="submission" date="2019-02" db="EMBL/GenBank/DDBJ databases">
        <title>Deep-cultivation of Planctomycetes and their phenomic and genomic characterization uncovers novel biology.</title>
        <authorList>
            <person name="Wiegand S."/>
            <person name="Jogler M."/>
            <person name="Boedeker C."/>
            <person name="Pinto D."/>
            <person name="Vollmers J."/>
            <person name="Rivas-Marin E."/>
            <person name="Kohn T."/>
            <person name="Peeters S.H."/>
            <person name="Heuer A."/>
            <person name="Rast P."/>
            <person name="Oberbeckmann S."/>
            <person name="Bunk B."/>
            <person name="Jeske O."/>
            <person name="Meyerdierks A."/>
            <person name="Storesund J.E."/>
            <person name="Kallscheuer N."/>
            <person name="Luecker S."/>
            <person name="Lage O.M."/>
            <person name="Pohl T."/>
            <person name="Merkel B.J."/>
            <person name="Hornburger P."/>
            <person name="Mueller R.-W."/>
            <person name="Bruemmer F."/>
            <person name="Labrenz M."/>
            <person name="Spormann A.M."/>
            <person name="Op den Camp H."/>
            <person name="Overmann J."/>
            <person name="Amann R."/>
            <person name="Jetten M.S.M."/>
            <person name="Mascher T."/>
            <person name="Medema M.H."/>
            <person name="Devos D.P."/>
            <person name="Kaster A.-K."/>
            <person name="Ovreas L."/>
            <person name="Rohde M."/>
            <person name="Galperin M.Y."/>
            <person name="Jogler C."/>
        </authorList>
    </citation>
    <scope>NUCLEOTIDE SEQUENCE [LARGE SCALE GENOMIC DNA]</scope>
    <source>
        <strain evidence="2 3">EC9</strain>
    </source>
</reference>
<evidence type="ECO:0000256" key="1">
    <source>
        <dbReference type="SAM" id="SignalP"/>
    </source>
</evidence>
<protein>
    <recommendedName>
        <fullName evidence="4">TIGR03067 domain-containing protein</fullName>
    </recommendedName>
</protein>
<keyword evidence="3" id="KW-1185">Reference proteome</keyword>
<proteinExistence type="predicted"/>
<dbReference type="Proteomes" id="UP000319557">
    <property type="component" value="Chromosome"/>
</dbReference>
<evidence type="ECO:0000313" key="3">
    <source>
        <dbReference type="Proteomes" id="UP000319557"/>
    </source>
</evidence>
<gene>
    <name evidence="2" type="ORF">EC9_35280</name>
</gene>
<evidence type="ECO:0008006" key="4">
    <source>
        <dbReference type="Google" id="ProtNLM"/>
    </source>
</evidence>
<keyword evidence="1" id="KW-0732">Signal</keyword>
<feature type="signal peptide" evidence="1">
    <location>
        <begin position="1"/>
        <end position="25"/>
    </location>
</feature>
<accession>A0A517M3A3</accession>
<dbReference type="AlphaFoldDB" id="A0A517M3A3"/>
<feature type="chain" id="PRO_5022133049" description="TIGR03067 domain-containing protein" evidence="1">
    <location>
        <begin position="26"/>
        <end position="178"/>
    </location>
</feature>
<evidence type="ECO:0000313" key="2">
    <source>
        <dbReference type="EMBL" id="QDS89329.1"/>
    </source>
</evidence>
<organism evidence="2 3">
    <name type="scientific">Rosistilla ulvae</name>
    <dbReference type="NCBI Taxonomy" id="1930277"/>
    <lineage>
        <taxon>Bacteria</taxon>
        <taxon>Pseudomonadati</taxon>
        <taxon>Planctomycetota</taxon>
        <taxon>Planctomycetia</taxon>
        <taxon>Pirellulales</taxon>
        <taxon>Pirellulaceae</taxon>
        <taxon>Rosistilla</taxon>
    </lineage>
</organism>
<dbReference type="KEGG" id="ruv:EC9_35280"/>
<dbReference type="EMBL" id="CP036261">
    <property type="protein sequence ID" value="QDS89329.1"/>
    <property type="molecule type" value="Genomic_DNA"/>
</dbReference>
<name>A0A517M3A3_9BACT</name>
<sequence length="178" mass="19553" precursor="true">MIRMHHTLLAVAQLLVVCSWGFAQGAQTTPKGADSDRLQGLWIADLAPGLQGRIEFEGDQLRFAHIHQDDHKRVIWDGYFALNEQADPQQMDWLPRKGSQPKSGGKSVPVNRAIYQLQGELLLIIGSTQGGRPTAFYSGGGEQRPKTIIFRRAPDRPDPVAIPLNLGSVPLSPTPTGR</sequence>